<dbReference type="SMART" id="SM00347">
    <property type="entry name" value="HTH_MARR"/>
    <property type="match status" value="1"/>
</dbReference>
<evidence type="ECO:0000313" key="5">
    <source>
        <dbReference type="EMBL" id="SLN43605.1"/>
    </source>
</evidence>
<proteinExistence type="predicted"/>
<evidence type="ECO:0000256" key="3">
    <source>
        <dbReference type="ARBA" id="ARBA00023163"/>
    </source>
</evidence>
<protein>
    <recommendedName>
        <fullName evidence="4">HTH marR-type domain-containing protein</fullName>
    </recommendedName>
</protein>
<reference evidence="5 6" key="1">
    <citation type="submission" date="2017-03" db="EMBL/GenBank/DDBJ databases">
        <authorList>
            <person name="Afonso C.L."/>
            <person name="Miller P.J."/>
            <person name="Scott M.A."/>
            <person name="Spackman E."/>
            <person name="Goraichik I."/>
            <person name="Dimitrov K.M."/>
            <person name="Suarez D.L."/>
            <person name="Swayne D.E."/>
        </authorList>
    </citation>
    <scope>NUCLEOTIDE SEQUENCE [LARGE SCALE GENOMIC DNA]</scope>
    <source>
        <strain evidence="5 6">CECT 7680</strain>
    </source>
</reference>
<dbReference type="GO" id="GO:0006950">
    <property type="term" value="P:response to stress"/>
    <property type="evidence" value="ECO:0007669"/>
    <property type="project" value="TreeGrafter"/>
</dbReference>
<dbReference type="GO" id="GO:0003677">
    <property type="term" value="F:DNA binding"/>
    <property type="evidence" value="ECO:0007669"/>
    <property type="project" value="UniProtKB-KW"/>
</dbReference>
<sequence length="167" mass="18235">MVYSKQSCVTSKGLGLENDISIGVLLQIAGRIMEAGLARVSEDIDLTTGQLAVLGMVCRYPELPQSEYGRILCINEATLGRYASRLETTGHITRSRNDPDGRIIRLSPTDEGKALFKLLGERLQTFSEAYRAASPDGNVERLHKEVSQFLKAQGWALPDKARAGPTG</sequence>
<dbReference type="GO" id="GO:0003700">
    <property type="term" value="F:DNA-binding transcription factor activity"/>
    <property type="evidence" value="ECO:0007669"/>
    <property type="project" value="InterPro"/>
</dbReference>
<keyword evidence="3" id="KW-0804">Transcription</keyword>
<accession>A0A1Y5SLN5</accession>
<dbReference type="AlphaFoldDB" id="A0A1Y5SLN5"/>
<dbReference type="InterPro" id="IPR023187">
    <property type="entry name" value="Tscrpt_reg_MarR-type_CS"/>
</dbReference>
<dbReference type="InterPro" id="IPR039422">
    <property type="entry name" value="MarR/SlyA-like"/>
</dbReference>
<dbReference type="Gene3D" id="1.10.10.10">
    <property type="entry name" value="Winged helix-like DNA-binding domain superfamily/Winged helix DNA-binding domain"/>
    <property type="match status" value="1"/>
</dbReference>
<feature type="domain" description="HTH marR-type" evidence="4">
    <location>
        <begin position="19"/>
        <end position="151"/>
    </location>
</feature>
<evidence type="ECO:0000259" key="4">
    <source>
        <dbReference type="PROSITE" id="PS50995"/>
    </source>
</evidence>
<evidence type="ECO:0000313" key="6">
    <source>
        <dbReference type="Proteomes" id="UP000193409"/>
    </source>
</evidence>
<dbReference type="InterPro" id="IPR036390">
    <property type="entry name" value="WH_DNA-bd_sf"/>
</dbReference>
<dbReference type="InterPro" id="IPR000835">
    <property type="entry name" value="HTH_MarR-typ"/>
</dbReference>
<gene>
    <name evidence="5" type="ORF">PSA7680_02200</name>
</gene>
<dbReference type="PANTHER" id="PTHR33164:SF57">
    <property type="entry name" value="MARR-FAMILY TRANSCRIPTIONAL REGULATOR"/>
    <property type="match status" value="1"/>
</dbReference>
<evidence type="ECO:0000256" key="1">
    <source>
        <dbReference type="ARBA" id="ARBA00023015"/>
    </source>
</evidence>
<dbReference type="InterPro" id="IPR036388">
    <property type="entry name" value="WH-like_DNA-bd_sf"/>
</dbReference>
<dbReference type="PROSITE" id="PS01117">
    <property type="entry name" value="HTH_MARR_1"/>
    <property type="match status" value="1"/>
</dbReference>
<dbReference type="PANTHER" id="PTHR33164">
    <property type="entry name" value="TRANSCRIPTIONAL REGULATOR, MARR FAMILY"/>
    <property type="match status" value="1"/>
</dbReference>
<dbReference type="PROSITE" id="PS50995">
    <property type="entry name" value="HTH_MARR_2"/>
    <property type="match status" value="1"/>
</dbReference>
<keyword evidence="6" id="KW-1185">Reference proteome</keyword>
<evidence type="ECO:0000256" key="2">
    <source>
        <dbReference type="ARBA" id="ARBA00023125"/>
    </source>
</evidence>
<organism evidence="5 6">
    <name type="scientific">Pseudoruegeria aquimaris</name>
    <dbReference type="NCBI Taxonomy" id="393663"/>
    <lineage>
        <taxon>Bacteria</taxon>
        <taxon>Pseudomonadati</taxon>
        <taxon>Pseudomonadota</taxon>
        <taxon>Alphaproteobacteria</taxon>
        <taxon>Rhodobacterales</taxon>
        <taxon>Roseobacteraceae</taxon>
        <taxon>Pseudoruegeria</taxon>
    </lineage>
</organism>
<dbReference type="SUPFAM" id="SSF46785">
    <property type="entry name" value="Winged helix' DNA-binding domain"/>
    <property type="match status" value="1"/>
</dbReference>
<dbReference type="EMBL" id="FWFQ01000014">
    <property type="protein sequence ID" value="SLN43605.1"/>
    <property type="molecule type" value="Genomic_DNA"/>
</dbReference>
<name>A0A1Y5SLN5_9RHOB</name>
<keyword evidence="1" id="KW-0805">Transcription regulation</keyword>
<dbReference type="Pfam" id="PF01047">
    <property type="entry name" value="MarR"/>
    <property type="match status" value="1"/>
</dbReference>
<keyword evidence="2" id="KW-0238">DNA-binding</keyword>
<dbReference type="Proteomes" id="UP000193409">
    <property type="component" value="Unassembled WGS sequence"/>
</dbReference>